<evidence type="ECO:0000256" key="1">
    <source>
        <dbReference type="SAM" id="MobiDB-lite"/>
    </source>
</evidence>
<sequence length="1532" mass="177788">MQNNFENELRGVEDDAIAAQHQIGKYFKRYGESGHQDAFKHQLIFASRIINSIAKCEVKYPKIYCEIITQVFGDNLKPECSDKYWSAYVNNLRYFHYHLVTKKHFEYASKIYYYICDLPPSKLQTEDVCLAFVSMYCNQMFLQNVHLQNNRKPDLTELNHIVENLQVLFEQMLDKNKEINLQYKDVLHKCLQSIFPSSGYTKMQKLFSHLTAGKVARMFASLFKLHTQQRMSPPPPKEEIQQMAHFIIETLNNFIVYDIMDNFQTQLCVQLLKYCHADSNLQSDKAIAELFGQLYQYLKIICMQKPIDGFQSAITKCCEGFRQLFELHSKNAVNYLWFKDMLVLISTIHIQIQNTTVFCCFWKQMKHLSSYRALLMLLLEAMKLAPCISSDSKLNTIRCCTSFRKHIILTFANAALSIFVLYCQNVKDEPKEECTNGLEVSDGQENSKQQDVYVEELQKPLLLIVSHAFKIIDKMECIDSKSQDIAFLLTRFKQAAVSASSARQAKTCVKLAELYLKINNKFAETEWPLLLRRIYKSSVQCFSGDPQQIREMQICYIASLLHLNTEIDFTQIRGQISMYYSDSFKDEQQQKNIQNVSIPPHENCLLYSLMRSTNPLRPHLRACRKKLLHWLEVQHTVKYYRTNINLMQSLISSSQSYYDFVITTRCTKLLTSQVPKFLSIHKHLRTKSTMSRLEQLTYGHTCTKLLQEYHNQRSQAMPLETKDFGETQLEQLLLNKEMEKMTICNELQYVKLAYDGYSAFQEFYDRFDTEKISSEEALIDWEAIVDDLTTLAQYLQFGNYMEYASNVWLLHYKICQLLWNSCSSLISLTFFCEFSVFHEKTENGILQLEKEVQWHLPNITQALEQLSSLTRRKQNVVFLATLQIAYYYANNGKYSFAQMLLQFVEEKHGELGERQGCYDIVRATLDVIRYRLLWKHYCRPEMPKKAASLLLNQCLMDEMERMLDRLRDFSFVSGDALYYNMLITNLAQDMAECSANRMYENFLNSLFVVACRCAVQYGYALRMAQVMCSWMWINLQMEYVDQAQVKMKIIEYVMGIKSLKELIGNSVEAKKDEEKCSSAGSPENYNDILSSLNHHNDIEAARRLAHVQLSPIKTGKLYLRPDSQITTLKSYFKFKIDTKTLPQNEFMDWTYFVIGCLNARLYFLVEDYVQLQPFYEKGREWLEMRQNRFNKNFFKHIQLMAMQHYVNFLRANNQHDKAIECLQHGLEVCETIKWSVDAVYRVNFKQQLLAAHHEMPKNALENMKNMNKLKKINISPDKVVRCSNKKAPGVVNSSNRKQVTGNTGAAISTRKPSNSQTNSSSSSSPELKIKAKTKPKFNICEDAIEILDSDDDNMHNNMKDKKKITKVTKTYARKIPSSSAAKVTKSKTSPMLDSIELIDPPAILSTAMTSSTDASSLSSTSSSMENLQAKENQQPHNNLDIITKLENLDLNDKTKEKRGRPRLRRSPTAKKTSIVILEDSPLSLKPITKAVVTKSRSRTRNQKNLLDAAIKSTTNETNLNVRSTRRRHGDVI</sequence>
<evidence type="ECO:0000313" key="3">
    <source>
        <dbReference type="Proteomes" id="UP001652621"/>
    </source>
</evidence>
<dbReference type="Proteomes" id="UP001652621">
    <property type="component" value="Unplaced"/>
</dbReference>
<feature type="compositionally biased region" description="Low complexity" evidence="1">
    <location>
        <begin position="1313"/>
        <end position="1324"/>
    </location>
</feature>
<dbReference type="GeneID" id="101888829"/>
<dbReference type="VEuPathDB" id="VectorBase:MDOMA2_016887"/>
<dbReference type="RefSeq" id="XP_011292597.1">
    <property type="nucleotide sequence ID" value="XM_011294295.2"/>
</dbReference>
<reference evidence="4" key="2">
    <citation type="submission" date="2025-04" db="UniProtKB">
        <authorList>
            <consortium name="RefSeq"/>
        </authorList>
    </citation>
    <scope>IDENTIFICATION</scope>
    <source>
        <strain evidence="4">Aabys</strain>
    </source>
</reference>
<keyword evidence="3" id="KW-1185">Reference proteome</keyword>
<dbReference type="OrthoDB" id="7735752at2759"/>
<feature type="region of interest" description="Disordered" evidence="1">
    <location>
        <begin position="1285"/>
        <end position="1330"/>
    </location>
</feature>
<feature type="compositionally biased region" description="Polar residues" evidence="1">
    <location>
        <begin position="1425"/>
        <end position="1437"/>
    </location>
</feature>
<accession>A0A1I8MIL5</accession>
<dbReference type="STRING" id="7370.A0A1I8MIL5"/>
<gene>
    <name evidence="2" type="primary">101888829</name>
    <name evidence="4" type="synonym">LOC101888829</name>
</gene>
<dbReference type="KEGG" id="mde:101888829"/>
<organism evidence="2">
    <name type="scientific">Musca domestica</name>
    <name type="common">House fly</name>
    <dbReference type="NCBI Taxonomy" id="7370"/>
    <lineage>
        <taxon>Eukaryota</taxon>
        <taxon>Metazoa</taxon>
        <taxon>Ecdysozoa</taxon>
        <taxon>Arthropoda</taxon>
        <taxon>Hexapoda</taxon>
        <taxon>Insecta</taxon>
        <taxon>Pterygota</taxon>
        <taxon>Neoptera</taxon>
        <taxon>Endopterygota</taxon>
        <taxon>Diptera</taxon>
        <taxon>Brachycera</taxon>
        <taxon>Muscomorpha</taxon>
        <taxon>Muscoidea</taxon>
        <taxon>Muscidae</taxon>
        <taxon>Musca</taxon>
    </lineage>
</organism>
<evidence type="ECO:0000313" key="2">
    <source>
        <dbReference type="EnsemblMetazoa" id="MDOA005269-PB"/>
    </source>
</evidence>
<feature type="region of interest" description="Disordered" evidence="1">
    <location>
        <begin position="1409"/>
        <end position="1438"/>
    </location>
</feature>
<name>A0A1I8MIL5_MUSDO</name>
<proteinExistence type="predicted"/>
<feature type="compositionally biased region" description="Polar residues" evidence="1">
    <location>
        <begin position="1291"/>
        <end position="1312"/>
    </location>
</feature>
<dbReference type="VEuPathDB" id="VectorBase:MDOA005269"/>
<reference evidence="2" key="1">
    <citation type="submission" date="2020-05" db="UniProtKB">
        <authorList>
            <consortium name="EnsemblMetazoa"/>
        </authorList>
    </citation>
    <scope>IDENTIFICATION</scope>
    <source>
        <strain evidence="2">Aabys</strain>
    </source>
</reference>
<dbReference type="eggNOG" id="ENOG502T8T7">
    <property type="taxonomic scope" value="Eukaryota"/>
</dbReference>
<feature type="compositionally biased region" description="Low complexity" evidence="1">
    <location>
        <begin position="1409"/>
        <end position="1424"/>
    </location>
</feature>
<protein>
    <submittedName>
        <fullName evidence="4">Protein three rows</fullName>
    </submittedName>
</protein>
<dbReference type="EnsemblMetazoa" id="MDOA005269-RB">
    <property type="protein sequence ID" value="MDOA005269-PB"/>
    <property type="gene ID" value="MDOA005269"/>
</dbReference>
<evidence type="ECO:0000313" key="4">
    <source>
        <dbReference type="RefSeq" id="XP_011292597.1"/>
    </source>
</evidence>